<dbReference type="RefSeq" id="WP_123233903.1">
    <property type="nucleotide sequence ID" value="NZ_RJSG01000002.1"/>
</dbReference>
<gene>
    <name evidence="3" type="ORF">EFL95_10460</name>
</gene>
<feature type="transmembrane region" description="Helical" evidence="2">
    <location>
        <begin position="57"/>
        <end position="77"/>
    </location>
</feature>
<keyword evidence="2" id="KW-1133">Transmembrane helix</keyword>
<feature type="region of interest" description="Disordered" evidence="1">
    <location>
        <begin position="83"/>
        <end position="103"/>
    </location>
</feature>
<organism evidence="3 4">
    <name type="scientific">Nocardioides marmorisolisilvae</name>
    <dbReference type="NCBI Taxonomy" id="1542737"/>
    <lineage>
        <taxon>Bacteria</taxon>
        <taxon>Bacillati</taxon>
        <taxon>Actinomycetota</taxon>
        <taxon>Actinomycetes</taxon>
        <taxon>Propionibacteriales</taxon>
        <taxon>Nocardioidaceae</taxon>
        <taxon>Nocardioides</taxon>
    </lineage>
</organism>
<dbReference type="AlphaFoldDB" id="A0A3N0DV25"/>
<keyword evidence="2" id="KW-0472">Membrane</keyword>
<dbReference type="EMBL" id="RJSG01000002">
    <property type="protein sequence ID" value="RNL79401.1"/>
    <property type="molecule type" value="Genomic_DNA"/>
</dbReference>
<proteinExistence type="predicted"/>
<comment type="caution">
    <text evidence="3">The sequence shown here is derived from an EMBL/GenBank/DDBJ whole genome shotgun (WGS) entry which is preliminary data.</text>
</comment>
<dbReference type="InterPro" id="IPR021449">
    <property type="entry name" value="DUF3099"/>
</dbReference>
<feature type="transmembrane region" description="Helical" evidence="2">
    <location>
        <begin position="33"/>
        <end position="51"/>
    </location>
</feature>
<evidence type="ECO:0000313" key="4">
    <source>
        <dbReference type="Proteomes" id="UP000277094"/>
    </source>
</evidence>
<keyword evidence="4" id="KW-1185">Reference proteome</keyword>
<evidence type="ECO:0000313" key="3">
    <source>
        <dbReference type="EMBL" id="RNL79401.1"/>
    </source>
</evidence>
<keyword evidence="2" id="KW-0812">Transmembrane</keyword>
<dbReference type="Pfam" id="PF11298">
    <property type="entry name" value="DUF3099"/>
    <property type="match status" value="1"/>
</dbReference>
<dbReference type="Proteomes" id="UP000277094">
    <property type="component" value="Unassembled WGS sequence"/>
</dbReference>
<sequence length="103" mass="11499">MRSRKKDADQDVVRITDAPVNLSEDVAERQRRYLLSMAVRTVCFVGAVVSYTNGLHWLAWLLIIASFALPFVAVVVANAASPRLPEDVDGPGFDPDQHYKELE</sequence>
<protein>
    <submittedName>
        <fullName evidence="3">DUF3099 domain-containing protein</fullName>
    </submittedName>
</protein>
<evidence type="ECO:0000256" key="1">
    <source>
        <dbReference type="SAM" id="MobiDB-lite"/>
    </source>
</evidence>
<accession>A0A3N0DV25</accession>
<name>A0A3N0DV25_9ACTN</name>
<evidence type="ECO:0000256" key="2">
    <source>
        <dbReference type="SAM" id="Phobius"/>
    </source>
</evidence>
<reference evidence="3 4" key="1">
    <citation type="submission" date="2018-11" db="EMBL/GenBank/DDBJ databases">
        <authorList>
            <person name="Li F."/>
        </authorList>
    </citation>
    <scope>NUCLEOTIDE SEQUENCE [LARGE SCALE GENOMIC DNA]</scope>
    <source>
        <strain evidence="3 4">KIS18-7</strain>
    </source>
</reference>
<dbReference type="OrthoDB" id="4229919at2"/>